<dbReference type="InterPro" id="IPR002173">
    <property type="entry name" value="Carboh/pur_kinase_PfkB_CS"/>
</dbReference>
<reference evidence="4 5" key="1">
    <citation type="submission" date="2024-10" db="EMBL/GenBank/DDBJ databases">
        <title>Updated reference genomes for cyclostephanoid diatoms.</title>
        <authorList>
            <person name="Roberts W.R."/>
            <person name="Alverson A.J."/>
        </authorList>
    </citation>
    <scope>NUCLEOTIDE SEQUENCE [LARGE SCALE GENOMIC DNA]</scope>
    <source>
        <strain evidence="4 5">AJA276-08</strain>
    </source>
</reference>
<keyword evidence="1" id="KW-0808">Transferase</keyword>
<protein>
    <recommendedName>
        <fullName evidence="3">Carbohydrate kinase PfkB domain-containing protein</fullName>
    </recommendedName>
</protein>
<dbReference type="Proteomes" id="UP001530315">
    <property type="component" value="Unassembled WGS sequence"/>
</dbReference>
<dbReference type="InterPro" id="IPR011611">
    <property type="entry name" value="PfkB_dom"/>
</dbReference>
<dbReference type="PANTHER" id="PTHR10584">
    <property type="entry name" value="SUGAR KINASE"/>
    <property type="match status" value="1"/>
</dbReference>
<keyword evidence="2" id="KW-0418">Kinase</keyword>
<dbReference type="Gene3D" id="3.40.1190.20">
    <property type="match status" value="1"/>
</dbReference>
<dbReference type="PANTHER" id="PTHR10584:SF166">
    <property type="entry name" value="RIBOKINASE"/>
    <property type="match status" value="1"/>
</dbReference>
<dbReference type="EMBL" id="JALLAZ020001072">
    <property type="protein sequence ID" value="KAL3781321.1"/>
    <property type="molecule type" value="Genomic_DNA"/>
</dbReference>
<evidence type="ECO:0000313" key="4">
    <source>
        <dbReference type="EMBL" id="KAL3781321.1"/>
    </source>
</evidence>
<evidence type="ECO:0000313" key="5">
    <source>
        <dbReference type="Proteomes" id="UP001530315"/>
    </source>
</evidence>
<keyword evidence="5" id="KW-1185">Reference proteome</keyword>
<dbReference type="SUPFAM" id="SSF53613">
    <property type="entry name" value="Ribokinase-like"/>
    <property type="match status" value="1"/>
</dbReference>
<evidence type="ECO:0000259" key="3">
    <source>
        <dbReference type="Pfam" id="PF00294"/>
    </source>
</evidence>
<gene>
    <name evidence="4" type="ORF">ACHAW5_007175</name>
</gene>
<feature type="domain" description="Carbohydrate kinase PfkB" evidence="3">
    <location>
        <begin position="114"/>
        <end position="357"/>
    </location>
</feature>
<dbReference type="GO" id="GO:0016301">
    <property type="term" value="F:kinase activity"/>
    <property type="evidence" value="ECO:0007669"/>
    <property type="project" value="UniProtKB-KW"/>
</dbReference>
<comment type="caution">
    <text evidence="4">The sequence shown here is derived from an EMBL/GenBank/DDBJ whole genome shotgun (WGS) entry which is preliminary data.</text>
</comment>
<dbReference type="AlphaFoldDB" id="A0ABD3P1G9"/>
<dbReference type="Pfam" id="PF00294">
    <property type="entry name" value="PfkB"/>
    <property type="match status" value="1"/>
</dbReference>
<evidence type="ECO:0000256" key="1">
    <source>
        <dbReference type="ARBA" id="ARBA00022679"/>
    </source>
</evidence>
<dbReference type="InterPro" id="IPR029056">
    <property type="entry name" value="Ribokinase-like"/>
</dbReference>
<dbReference type="PROSITE" id="PS00584">
    <property type="entry name" value="PFKB_KINASES_2"/>
    <property type="match status" value="1"/>
</dbReference>
<evidence type="ECO:0000256" key="2">
    <source>
        <dbReference type="ARBA" id="ARBA00022777"/>
    </source>
</evidence>
<sequence>MCDAFADIYCYLEADMPKHGGDARLLQPMHTVAGGSGLNTATHLSSLLDQFWRNEITNKPRTSNVCLQTVINENDEYGRLIESHCRLHRFMLINRRVSRYPSGTCDSALKSQTIDKSTGHCVVIVANNDRSFMTHLGCMEDFRGSDILTNFLDHDKGNATGAHQHIHIAGYYNIPGFWDGELASKLGEMRDSQTKTCQRMTMSLVPQQDASNRWEGGLFDIMKYIDFLILSEVEAQNITRYQGGGKESDFYHHVADFSHFKNSQTYIIVTLQSKGAVAFYGGQIIHGQKTSPKVDNPIDPTGAGDAFAAGFLHGFLHQHAGGDEIISSAAVKEGMRWACATGTSSIMVQGASVPIEKKYIEKILNKI</sequence>
<proteinExistence type="predicted"/>
<name>A0ABD3P1G9_9STRA</name>
<accession>A0ABD3P1G9</accession>
<organism evidence="4 5">
    <name type="scientific">Stephanodiscus triporus</name>
    <dbReference type="NCBI Taxonomy" id="2934178"/>
    <lineage>
        <taxon>Eukaryota</taxon>
        <taxon>Sar</taxon>
        <taxon>Stramenopiles</taxon>
        <taxon>Ochrophyta</taxon>
        <taxon>Bacillariophyta</taxon>
        <taxon>Coscinodiscophyceae</taxon>
        <taxon>Thalassiosirophycidae</taxon>
        <taxon>Stephanodiscales</taxon>
        <taxon>Stephanodiscaceae</taxon>
        <taxon>Stephanodiscus</taxon>
    </lineage>
</organism>